<evidence type="ECO:0000256" key="11">
    <source>
        <dbReference type="ARBA" id="ARBA00023180"/>
    </source>
</evidence>
<keyword evidence="8 23" id="KW-0472">Membrane</keyword>
<dbReference type="InterPro" id="IPR001828">
    <property type="entry name" value="ANF_lig-bd_rcpt"/>
</dbReference>
<dbReference type="Gene3D" id="3.40.50.2300">
    <property type="match status" value="3"/>
</dbReference>
<evidence type="ECO:0000256" key="18">
    <source>
        <dbReference type="ARBA" id="ARBA00060815"/>
    </source>
</evidence>
<keyword evidence="2 23" id="KW-1003">Cell membrane</keyword>
<evidence type="ECO:0000256" key="19">
    <source>
        <dbReference type="ARBA" id="ARBA00063245"/>
    </source>
</evidence>
<feature type="binding site" evidence="20">
    <location>
        <position position="768"/>
    </location>
    <ligand>
        <name>L-glutamate</name>
        <dbReference type="ChEBI" id="CHEBI:29985"/>
    </ligand>
</feature>
<evidence type="ECO:0000256" key="23">
    <source>
        <dbReference type="RuleBase" id="RU367118"/>
    </source>
</evidence>
<evidence type="ECO:0000256" key="22">
    <source>
        <dbReference type="PIRSR" id="PIRSR601508-3"/>
    </source>
</evidence>
<evidence type="ECO:0000256" key="9">
    <source>
        <dbReference type="ARBA" id="ARBA00023157"/>
    </source>
</evidence>
<dbReference type="SUPFAM" id="SSF53850">
    <property type="entry name" value="Periplasmic binding protein-like II"/>
    <property type="match status" value="1"/>
</dbReference>
<dbReference type="EMBL" id="JAROKS010000017">
    <property type="protein sequence ID" value="KAK1794369.1"/>
    <property type="molecule type" value="Genomic_DNA"/>
</dbReference>
<feature type="transmembrane region" description="Helical" evidence="23">
    <location>
        <begin position="881"/>
        <end position="902"/>
    </location>
</feature>
<dbReference type="InterPro" id="IPR001508">
    <property type="entry name" value="Iono_Glu_rcpt_met"/>
</dbReference>
<dbReference type="GO" id="GO:0015276">
    <property type="term" value="F:ligand-gated monoatomic ion channel activity"/>
    <property type="evidence" value="ECO:0007669"/>
    <property type="project" value="InterPro"/>
</dbReference>
<comment type="caution">
    <text evidence="27">The sequence shown here is derived from an EMBL/GenBank/DDBJ whole genome shotgun (WGS) entry which is preliminary data.</text>
</comment>
<dbReference type="InterPro" id="IPR019594">
    <property type="entry name" value="Glu/Gly-bd"/>
</dbReference>
<reference evidence="27" key="1">
    <citation type="submission" date="2023-03" db="EMBL/GenBank/DDBJ databases">
        <title>Electrophorus voltai genome.</title>
        <authorList>
            <person name="Bian C."/>
        </authorList>
    </citation>
    <scope>NUCLEOTIDE SEQUENCE</scope>
    <source>
        <strain evidence="27">CB-2022</strain>
        <tissue evidence="27">Muscle</tissue>
    </source>
</reference>
<dbReference type="GO" id="GO:0045211">
    <property type="term" value="C:postsynaptic membrane"/>
    <property type="evidence" value="ECO:0007669"/>
    <property type="project" value="UniProtKB-SubCell"/>
</dbReference>
<evidence type="ECO:0000256" key="5">
    <source>
        <dbReference type="ARBA" id="ARBA00022989"/>
    </source>
</evidence>
<feature type="region of interest" description="Disordered" evidence="24">
    <location>
        <begin position="1189"/>
        <end position="1217"/>
    </location>
</feature>
<dbReference type="FunFam" id="3.40.50.2300:FF:000220">
    <property type="entry name" value="Glutamate receptor, ionotropic, delta 1"/>
    <property type="match status" value="1"/>
</dbReference>
<feature type="disulfide bond" evidence="22">
    <location>
        <begin position="1000"/>
        <end position="1055"/>
    </location>
</feature>
<comment type="similarity">
    <text evidence="18">Belongs to the glutamate-gated ion channel (TC 1.A.10.1) family. GRID1 subfamily.</text>
</comment>
<evidence type="ECO:0000259" key="25">
    <source>
        <dbReference type="SMART" id="SM00079"/>
    </source>
</evidence>
<keyword evidence="9 22" id="KW-1015">Disulfide bond</keyword>
<feature type="compositionally biased region" description="Basic and acidic residues" evidence="24">
    <location>
        <begin position="8"/>
        <end position="22"/>
    </location>
</feature>
<dbReference type="SMART" id="SM00918">
    <property type="entry name" value="Lig_chan-Glu_bd"/>
    <property type="match status" value="1"/>
</dbReference>
<evidence type="ECO:0000256" key="4">
    <source>
        <dbReference type="ARBA" id="ARBA00022729"/>
    </source>
</evidence>
<dbReference type="Gene3D" id="1.10.287.70">
    <property type="match status" value="1"/>
</dbReference>
<feature type="transmembrane region" description="Helical" evidence="23">
    <location>
        <begin position="805"/>
        <end position="825"/>
    </location>
</feature>
<comment type="catalytic activity">
    <reaction evidence="16">
        <text>Na(+)(in) = Na(+)(out)</text>
        <dbReference type="Rhea" id="RHEA:34963"/>
        <dbReference type="ChEBI" id="CHEBI:29101"/>
    </reaction>
</comment>
<comment type="function">
    <text evidence="23">Receptor for glutamate that functions as a ligand-gated ion channel in the central nervous system and plays an important role in excitatory synaptic transmission. L-glutamate acts as an excitatory neurotransmitter at many synapses in the central nervous system.</text>
</comment>
<keyword evidence="12 23" id="KW-0628">Postsynaptic cell membrane</keyword>
<dbReference type="FunFam" id="3.40.190.10:FF:000024">
    <property type="entry name" value="Glutamate receptor, ionotropic, delta 1"/>
    <property type="match status" value="1"/>
</dbReference>
<evidence type="ECO:0000256" key="7">
    <source>
        <dbReference type="ARBA" id="ARBA00023065"/>
    </source>
</evidence>
<evidence type="ECO:0000259" key="26">
    <source>
        <dbReference type="SMART" id="SM00918"/>
    </source>
</evidence>
<evidence type="ECO:0000313" key="28">
    <source>
        <dbReference type="Proteomes" id="UP001239994"/>
    </source>
</evidence>
<feature type="binding site" evidence="20">
    <location>
        <position position="986"/>
    </location>
    <ligand>
        <name>L-glutamate</name>
        <dbReference type="ChEBI" id="CHEBI:29985"/>
    </ligand>
</feature>
<accession>A0AAD8Z845</accession>
<evidence type="ECO:0000256" key="10">
    <source>
        <dbReference type="ARBA" id="ARBA00023170"/>
    </source>
</evidence>
<keyword evidence="3 23" id="KW-0812">Transmembrane</keyword>
<feature type="region of interest" description="Disordered" evidence="24">
    <location>
        <begin position="1"/>
        <end position="22"/>
    </location>
</feature>
<dbReference type="SMART" id="SM00079">
    <property type="entry name" value="PBPe"/>
    <property type="match status" value="1"/>
</dbReference>
<dbReference type="GO" id="GO:0038023">
    <property type="term" value="F:signaling receptor activity"/>
    <property type="evidence" value="ECO:0007669"/>
    <property type="project" value="InterPro"/>
</dbReference>
<evidence type="ECO:0000256" key="2">
    <source>
        <dbReference type="ARBA" id="ARBA00022475"/>
    </source>
</evidence>
<evidence type="ECO:0000256" key="14">
    <source>
        <dbReference type="ARBA" id="ARBA00023303"/>
    </source>
</evidence>
<protein>
    <recommendedName>
        <fullName evidence="23">Glutamate receptor</fullName>
    </recommendedName>
</protein>
<dbReference type="PANTHER" id="PTHR18966">
    <property type="entry name" value="IONOTROPIC GLUTAMATE RECEPTOR"/>
    <property type="match status" value="1"/>
</dbReference>
<feature type="transmembrane region" description="Helical" evidence="23">
    <location>
        <begin position="845"/>
        <end position="861"/>
    </location>
</feature>
<evidence type="ECO:0000256" key="1">
    <source>
        <dbReference type="ARBA" id="ARBA00022448"/>
    </source>
</evidence>
<evidence type="ECO:0000256" key="24">
    <source>
        <dbReference type="SAM" id="MobiDB-lite"/>
    </source>
</evidence>
<keyword evidence="13 23" id="KW-1071">Ligand-gated ion channel</keyword>
<name>A0AAD8Z845_9TELE</name>
<evidence type="ECO:0000256" key="3">
    <source>
        <dbReference type="ARBA" id="ARBA00022692"/>
    </source>
</evidence>
<keyword evidence="10 23" id="KW-0675">Receptor</keyword>
<organism evidence="27 28">
    <name type="scientific">Electrophorus voltai</name>
    <dbReference type="NCBI Taxonomy" id="2609070"/>
    <lineage>
        <taxon>Eukaryota</taxon>
        <taxon>Metazoa</taxon>
        <taxon>Chordata</taxon>
        <taxon>Craniata</taxon>
        <taxon>Vertebrata</taxon>
        <taxon>Euteleostomi</taxon>
        <taxon>Actinopterygii</taxon>
        <taxon>Neopterygii</taxon>
        <taxon>Teleostei</taxon>
        <taxon>Ostariophysi</taxon>
        <taxon>Gymnotiformes</taxon>
        <taxon>Gymnotoidei</taxon>
        <taxon>Gymnotidae</taxon>
        <taxon>Electrophorus</taxon>
    </lineage>
</organism>
<evidence type="ECO:0000256" key="15">
    <source>
        <dbReference type="ARBA" id="ARBA00034104"/>
    </source>
</evidence>
<dbReference type="SUPFAM" id="SSF53822">
    <property type="entry name" value="Periplasmic binding protein-like I"/>
    <property type="match status" value="1"/>
</dbReference>
<dbReference type="Pfam" id="PF00060">
    <property type="entry name" value="Lig_chan"/>
    <property type="match status" value="1"/>
</dbReference>
<comment type="subcellular location">
    <subcellularLocation>
        <location evidence="15 23">Postsynaptic cell membrane</location>
        <topology evidence="15 23">Multi-pass membrane protein</topology>
    </subcellularLocation>
</comment>
<evidence type="ECO:0000256" key="13">
    <source>
        <dbReference type="ARBA" id="ARBA00023286"/>
    </source>
</evidence>
<dbReference type="FunFam" id="1.10.287.70:FF:000045">
    <property type="entry name" value="Glutamate receptor, ionotropic, delta 2"/>
    <property type="match status" value="1"/>
</dbReference>
<feature type="site" description="Crucial to convey clamshell closure to channel opening" evidence="21">
    <location>
        <position position="909"/>
    </location>
</feature>
<dbReference type="Pfam" id="PF01094">
    <property type="entry name" value="ANF_receptor"/>
    <property type="match status" value="1"/>
</dbReference>
<dbReference type="Gene3D" id="3.40.190.10">
    <property type="entry name" value="Periplasmic binding protein-like II"/>
    <property type="match status" value="2"/>
</dbReference>
<sequence>MKGQTWKWHSDQTKDMELEDRGQRSTCTGVGVFLSPESGPSVHGPCELMTQGILALVTSTGCASASALQSLTDAMHIPHLYVQRSGGGSPRTACRLNPSPEGERYTLAARPPVRLSDVALALVGELRWRKFIVFYDSDYVTREWSRVVLATEVTPEWLLPSLPCSEAEGICPLREQDSFPPSLPHSRVESSRVEGSNWWLCTLRPTDIRGLQGFLDQTARQGLDVSLQRVDRNISSVFSSLFSSMRTEELNRYRDTLRRAILLLSPRGAHVFVHQALLLSACHSQQFSETSVLFVPFGWLVEFSPEVIGADWPGRAADDTERLGAVIRQFAFTGKTVNHSLRLHQRWPDGIGPLNSLAVSTRFADNVALQLPGDIRTTAECVTLARHIKMAPPAASCVQPVSADCTSEMRREDGINMGHRDKFLYSIMKRALTETRHANPRMHRLLLALPLARDRGLLVGWISWTGRSVLMGVVLTITPVNSYAVETNLASKDSHWVFVNEEISDTEIMELAHSALGRMTVIRQIFPLWKDSSVNCMRNSHRISSLLCDPQEGYLQSLEVSNLYLYDSVLMLANAFYRKLEDRKWHSMASLNCIRKSTKPWNGGWSMLETIQKGRITGLTGAMDFMANGSNSHVQFEILGTSFSETFGKDIKRLATWDSVHGLNGSLKESRIENGMQGVMVKVVTLLEDPFVMVAENILGQPKKYKGFSIDVLDALAKILGFKYDIYQVADSKYGSQLPNGSWNGMIGDLINKRADVAMSAITITPERENVVDFSKRYMDYSVGILMRKPEEKINIFSLFAPFDLTVWACIAAAIPVVGVLIFLLTRMQSLRSQNPPGPHQSQPVTSTLHSAIWIVYGAFMQQGGDSPVGSVALRIVMGSWWLFTLIVCSSYTANLAAYLTVSRMDNSIRTFQDLARQVDLDYGTVRDSAVYDYFRAKGTNPLEQDSTYAELWRTISKNDGQDHSVSSPSEGIRKAKKGPYAFLWDMAVVEYAALTDDDCTVTVSGGGVSSKGYGLALQHGSPYRDLFSQKILELQEKGDLDVLKQKWWPRSGRCDLSGRRGAPPDGRSLKLHSFAGVFCVLAAGLVLACLVAALEMWWSGNRCWQEQSKEVTELRARRSMQQGEDRATLYFKDPATDAGPDLVTKDYRGARVSDPLRYNDIATASAEGSKNIWTERERDWDEAEAIDTATKKDLASPARESAGIESPGSSDVSTEQSGSTVISMCLTFLPETPVSLGFKMVSCPLAKFDFKDREVNLEQVRPRMNSLMDEDMAHKQITGHSIETSALDIAGMQASQPREAGRDFPGVAALSVSTFLPEQTHGVGRALAPGPGSALPLPLSLCPMPSIQCKHRAPNGGLFRQSPGKMPMPTSYLPVPGGPIPEATEPTHSTSI</sequence>
<evidence type="ECO:0000256" key="17">
    <source>
        <dbReference type="ARBA" id="ARBA00036634"/>
    </source>
</evidence>
<dbReference type="Pfam" id="PF10613">
    <property type="entry name" value="Lig_chan-Glu_bd"/>
    <property type="match status" value="1"/>
</dbReference>
<evidence type="ECO:0000256" key="12">
    <source>
        <dbReference type="ARBA" id="ARBA00023257"/>
    </source>
</evidence>
<comment type="catalytic activity">
    <reaction evidence="17">
        <text>Ca(2+)(in) = Ca(2+)(out)</text>
        <dbReference type="Rhea" id="RHEA:29671"/>
        <dbReference type="ChEBI" id="CHEBI:29108"/>
    </reaction>
</comment>
<dbReference type="InterPro" id="IPR001320">
    <property type="entry name" value="Iontro_rcpt_C"/>
</dbReference>
<keyword evidence="4" id="KW-0732">Signal</keyword>
<feature type="binding site" evidence="20">
    <location>
        <position position="763"/>
    </location>
    <ligand>
        <name>L-glutamate</name>
        <dbReference type="ChEBI" id="CHEBI:29985"/>
    </ligand>
</feature>
<keyword evidence="1 23" id="KW-0813">Transport</keyword>
<dbReference type="Proteomes" id="UP001239994">
    <property type="component" value="Unassembled WGS sequence"/>
</dbReference>
<dbReference type="PRINTS" id="PR00177">
    <property type="entry name" value="NMDARECEPTOR"/>
</dbReference>
<keyword evidence="5 23" id="KW-1133">Transmembrane helix</keyword>
<proteinExistence type="inferred from homology"/>
<evidence type="ECO:0000256" key="20">
    <source>
        <dbReference type="PIRSR" id="PIRSR601508-1"/>
    </source>
</evidence>
<evidence type="ECO:0000256" key="6">
    <source>
        <dbReference type="ARBA" id="ARBA00023018"/>
    </source>
</evidence>
<keyword evidence="11" id="KW-0325">Glycoprotein</keyword>
<feature type="compositionally biased region" description="Polar residues" evidence="24">
    <location>
        <begin position="1208"/>
        <end position="1217"/>
    </location>
</feature>
<feature type="site" description="Interaction with the cone snail toxin Con-ikot-ikot" evidence="21">
    <location>
        <position position="936"/>
    </location>
</feature>
<feature type="domain" description="Ionotropic glutamate receptor C-terminal" evidence="25">
    <location>
        <begin position="680"/>
        <end position="1051"/>
    </location>
</feature>
<keyword evidence="6 23" id="KW-0770">Synapse</keyword>
<dbReference type="FunFam" id="3.40.190.10:FF:000040">
    <property type="entry name" value="Glutamate receptor, ionotropic, delta 2"/>
    <property type="match status" value="1"/>
</dbReference>
<keyword evidence="14 23" id="KW-0407">Ion channel</keyword>
<feature type="domain" description="Ionotropic glutamate receptor L-glutamate and glycine-binding" evidence="26">
    <location>
        <begin position="690"/>
        <end position="752"/>
    </location>
</feature>
<evidence type="ECO:0000256" key="21">
    <source>
        <dbReference type="PIRSR" id="PIRSR601508-2"/>
    </source>
</evidence>
<evidence type="ECO:0000256" key="8">
    <source>
        <dbReference type="ARBA" id="ARBA00023136"/>
    </source>
</evidence>
<dbReference type="InterPro" id="IPR015683">
    <property type="entry name" value="Ionotropic_Glu_rcpt"/>
</dbReference>
<evidence type="ECO:0000313" key="27">
    <source>
        <dbReference type="EMBL" id="KAK1794369.1"/>
    </source>
</evidence>
<comment type="subunit">
    <text evidence="19">Homodimer. Interacts (via extracellular N-terminal domain) with CBLN1 (via C1q domain), and more weakly with CBLN2; the interactions mediate the trans-synaptic adhesion complexes also with neurexins and are required for ligand-gated cation channel activity.</text>
</comment>
<feature type="transmembrane region" description="Helical" evidence="23">
    <location>
        <begin position="1075"/>
        <end position="1099"/>
    </location>
</feature>
<dbReference type="InterPro" id="IPR028082">
    <property type="entry name" value="Peripla_BP_I"/>
</dbReference>
<keyword evidence="28" id="KW-1185">Reference proteome</keyword>
<gene>
    <name evidence="27" type="ORF">P4O66_011248</name>
</gene>
<keyword evidence="7 23" id="KW-0406">Ion transport</keyword>
<evidence type="ECO:0000256" key="16">
    <source>
        <dbReference type="ARBA" id="ARBA00036239"/>
    </source>
</evidence>